<accession>A0A077M1M4</accession>
<evidence type="ECO:0000313" key="1">
    <source>
        <dbReference type="EMBL" id="CCH80198.1"/>
    </source>
</evidence>
<name>A0A077M1M4_9MICO</name>
<keyword evidence="2" id="KW-1185">Reference proteome</keyword>
<gene>
    <name evidence="1" type="ORF">BN12_790027</name>
</gene>
<dbReference type="Proteomes" id="UP000035721">
    <property type="component" value="Unassembled WGS sequence"/>
</dbReference>
<protein>
    <submittedName>
        <fullName evidence="1">Uncharacterized protein</fullName>
    </submittedName>
</protein>
<evidence type="ECO:0000313" key="2">
    <source>
        <dbReference type="Proteomes" id="UP000035721"/>
    </source>
</evidence>
<dbReference type="AlphaFoldDB" id="A0A077M1M4"/>
<organism evidence="1 2">
    <name type="scientific">Nostocoides japonicum T1-X7</name>
    <dbReference type="NCBI Taxonomy" id="1194083"/>
    <lineage>
        <taxon>Bacteria</taxon>
        <taxon>Bacillati</taxon>
        <taxon>Actinomycetota</taxon>
        <taxon>Actinomycetes</taxon>
        <taxon>Micrococcales</taxon>
        <taxon>Intrasporangiaceae</taxon>
        <taxon>Nostocoides</taxon>
    </lineage>
</organism>
<dbReference type="STRING" id="1194083.BN12_790027"/>
<reference evidence="1 2" key="1">
    <citation type="journal article" date="2013" name="ISME J.">
        <title>A metabolic model for members of the genus Tetrasphaera involved in enhanced biological phosphorus removal.</title>
        <authorList>
            <person name="Kristiansen R."/>
            <person name="Nguyen H.T.T."/>
            <person name="Saunders A.M."/>
            <person name="Nielsen J.L."/>
            <person name="Wimmer R."/>
            <person name="Le V.Q."/>
            <person name="McIlroy S.J."/>
            <person name="Petrovski S."/>
            <person name="Seviour R.J."/>
            <person name="Calteau A."/>
            <person name="Nielsen K.L."/>
            <person name="Nielsen P.H."/>
        </authorList>
    </citation>
    <scope>NUCLEOTIDE SEQUENCE [LARGE SCALE GENOMIC DNA]</scope>
    <source>
        <strain evidence="1 2">T1-X7</strain>
    </source>
</reference>
<dbReference type="EMBL" id="CAJB01000413">
    <property type="protein sequence ID" value="CCH80198.1"/>
    <property type="molecule type" value="Genomic_DNA"/>
</dbReference>
<proteinExistence type="predicted"/>
<sequence length="81" mass="8862">MTLDVRYHPAALAELRADLAWYEERGTGHGDRFEMSVDDAVDSVLEWLEAGVVWPGWDSIPVVRPSSGGRLPVPARLSASA</sequence>
<comment type="caution">
    <text evidence="1">The sequence shown here is derived from an EMBL/GenBank/DDBJ whole genome shotgun (WGS) entry which is preliminary data.</text>
</comment>